<dbReference type="PANTHER" id="PTHR24421">
    <property type="entry name" value="NITRATE/NITRITE SENSOR PROTEIN NARX-RELATED"/>
    <property type="match status" value="1"/>
</dbReference>
<dbReference type="InterPro" id="IPR003594">
    <property type="entry name" value="HATPase_dom"/>
</dbReference>
<dbReference type="SMART" id="SM00387">
    <property type="entry name" value="HATPase_c"/>
    <property type="match status" value="1"/>
</dbReference>
<dbReference type="Proteomes" id="UP000248326">
    <property type="component" value="Unassembled WGS sequence"/>
</dbReference>
<evidence type="ECO:0000256" key="6">
    <source>
        <dbReference type="ARBA" id="ARBA00022485"/>
    </source>
</evidence>
<dbReference type="PROSITE" id="PS50109">
    <property type="entry name" value="HIS_KIN"/>
    <property type="match status" value="1"/>
</dbReference>
<evidence type="ECO:0000256" key="1">
    <source>
        <dbReference type="ARBA" id="ARBA00000085"/>
    </source>
</evidence>
<feature type="transmembrane region" description="Helical" evidence="16">
    <location>
        <begin position="47"/>
        <end position="67"/>
    </location>
</feature>
<dbReference type="Pfam" id="PF13492">
    <property type="entry name" value="GAF_3"/>
    <property type="match status" value="1"/>
</dbReference>
<keyword evidence="9" id="KW-0479">Metal-binding</keyword>
<dbReference type="Pfam" id="PF07730">
    <property type="entry name" value="HisKA_3"/>
    <property type="match status" value="1"/>
</dbReference>
<sequence>MGSESRKTLTRHTARLASCSYTERVTTSPSPPPSVSVLQRLRLTRHLLPPLIVLVVVLYELFATGLSSGQAQFWAHLAFYGVLGPLVTFFTLQWLEKGVLARELAERELRRLYRELRASHQQLDTVQSLIRTLAEAADLEQVLDAAVSGAQRALGAVFVRLQLSEGLERAVSEGTLLVAPSADLHEVRLALTTGSEATGRLTLHFEQAPSPDTLRLAGALAAEIGTAVEAARRRTQDLITLYQVDQSIRAERNMRRLLERVTQNMAVRIGAAARAVYLTDEDGVLRHVWSRDSHGEVSRKGYTPDFVKRTAASGQAVVATSDEARQVFESASAALGLAMRDDAGIVGVIVLGDTHLNAFESVRVPLLALLANQATLAIRNARAYLYSEELAIGEERARIAREIHDGVAQSLAFCALKLDVVERLISKNSEQAVHEVQVARTILREQIREVRRSIFALRPIDLERFGLLETLRRYVQDFGEQNSIRTHLSIEGDINLAPSDEAIVFRILQESLNNVAKHAKAREVWVTLTGGDTVELEVKDDGQGFDFAQLTGRVSSAGGLGLAQMKERIESRGGHYTVLSECGSGTSVRAQLPIA</sequence>
<dbReference type="InterPro" id="IPR050482">
    <property type="entry name" value="Sensor_HK_TwoCompSys"/>
</dbReference>
<dbReference type="PRINTS" id="PR00344">
    <property type="entry name" value="BCTRLSENSOR"/>
</dbReference>
<feature type="domain" description="Histidine kinase" evidence="17">
    <location>
        <begin position="398"/>
        <end position="595"/>
    </location>
</feature>
<evidence type="ECO:0000256" key="5">
    <source>
        <dbReference type="ARBA" id="ARBA00017322"/>
    </source>
</evidence>
<gene>
    <name evidence="18" type="ORF">DES52_12649</name>
</gene>
<dbReference type="PANTHER" id="PTHR24421:SF57">
    <property type="entry name" value="HISTIDINE KINASE DIMERISATION AND PHOSPHOACCEPTOR REGION"/>
    <property type="match status" value="1"/>
</dbReference>
<evidence type="ECO:0000313" key="18">
    <source>
        <dbReference type="EMBL" id="PYE48983.1"/>
    </source>
</evidence>
<evidence type="ECO:0000256" key="7">
    <source>
        <dbReference type="ARBA" id="ARBA00022490"/>
    </source>
</evidence>
<dbReference type="GO" id="GO:0016020">
    <property type="term" value="C:membrane"/>
    <property type="evidence" value="ECO:0007669"/>
    <property type="project" value="InterPro"/>
</dbReference>
<evidence type="ECO:0000256" key="2">
    <source>
        <dbReference type="ARBA" id="ARBA00001966"/>
    </source>
</evidence>
<dbReference type="SUPFAM" id="SSF55874">
    <property type="entry name" value="ATPase domain of HSP90 chaperone/DNA topoisomerase II/histidine kinase"/>
    <property type="match status" value="1"/>
</dbReference>
<protein>
    <recommendedName>
        <fullName evidence="5">Oxygen sensor histidine kinase NreB</fullName>
        <ecNumber evidence="4">2.7.13.3</ecNumber>
    </recommendedName>
    <alternativeName>
        <fullName evidence="15">Nitrogen regulation protein B</fullName>
    </alternativeName>
</protein>
<evidence type="ECO:0000256" key="16">
    <source>
        <dbReference type="SAM" id="Phobius"/>
    </source>
</evidence>
<dbReference type="Pfam" id="PF02518">
    <property type="entry name" value="HATPase_c"/>
    <property type="match status" value="1"/>
</dbReference>
<dbReference type="GO" id="GO:0000155">
    <property type="term" value="F:phosphorelay sensor kinase activity"/>
    <property type="evidence" value="ECO:0007669"/>
    <property type="project" value="InterPro"/>
</dbReference>
<comment type="caution">
    <text evidence="18">The sequence shown here is derived from an EMBL/GenBank/DDBJ whole genome shotgun (WGS) entry which is preliminary data.</text>
</comment>
<dbReference type="InterPro" id="IPR003018">
    <property type="entry name" value="GAF"/>
</dbReference>
<reference evidence="18 19" key="1">
    <citation type="submission" date="2018-06" db="EMBL/GenBank/DDBJ databases">
        <title>Genomic Encyclopedia of Type Strains, Phase IV (KMG-IV): sequencing the most valuable type-strain genomes for metagenomic binning, comparative biology and taxonomic classification.</title>
        <authorList>
            <person name="Goeker M."/>
        </authorList>
    </citation>
    <scope>NUCLEOTIDE SEQUENCE [LARGE SCALE GENOMIC DNA]</scope>
    <source>
        <strain evidence="18 19">DSM 18048</strain>
    </source>
</reference>
<keyword evidence="16" id="KW-1133">Transmembrane helix</keyword>
<dbReference type="InterPro" id="IPR004358">
    <property type="entry name" value="Sig_transdc_His_kin-like_C"/>
</dbReference>
<dbReference type="GO" id="GO:0046872">
    <property type="term" value="F:metal ion binding"/>
    <property type="evidence" value="ECO:0007669"/>
    <property type="project" value="UniProtKB-KW"/>
</dbReference>
<dbReference type="InterPro" id="IPR029016">
    <property type="entry name" value="GAF-like_dom_sf"/>
</dbReference>
<keyword evidence="6" id="KW-0004">4Fe-4S</keyword>
<dbReference type="AlphaFoldDB" id="A0A318RZ55"/>
<comment type="cofactor">
    <cofactor evidence="2">
        <name>[4Fe-4S] cluster</name>
        <dbReference type="ChEBI" id="CHEBI:49883"/>
    </cofactor>
</comment>
<dbReference type="InterPro" id="IPR005467">
    <property type="entry name" value="His_kinase_dom"/>
</dbReference>
<dbReference type="GO" id="GO:0051539">
    <property type="term" value="F:4 iron, 4 sulfur cluster binding"/>
    <property type="evidence" value="ECO:0007669"/>
    <property type="project" value="UniProtKB-KW"/>
</dbReference>
<comment type="subcellular location">
    <subcellularLocation>
        <location evidence="3">Cytoplasm</location>
    </subcellularLocation>
</comment>
<accession>A0A318RZ55</accession>
<keyword evidence="10" id="KW-0418">Kinase</keyword>
<proteinExistence type="predicted"/>
<dbReference type="CDD" id="cd16917">
    <property type="entry name" value="HATPase_UhpB-NarQ-NarX-like"/>
    <property type="match status" value="1"/>
</dbReference>
<evidence type="ECO:0000256" key="9">
    <source>
        <dbReference type="ARBA" id="ARBA00022723"/>
    </source>
</evidence>
<evidence type="ECO:0000256" key="8">
    <source>
        <dbReference type="ARBA" id="ARBA00022679"/>
    </source>
</evidence>
<evidence type="ECO:0000256" key="13">
    <source>
        <dbReference type="ARBA" id="ARBA00023014"/>
    </source>
</evidence>
<dbReference type="SMART" id="SM00065">
    <property type="entry name" value="GAF"/>
    <property type="match status" value="1"/>
</dbReference>
<keyword evidence="11" id="KW-0408">Iron</keyword>
<comment type="function">
    <text evidence="14">Member of the two-component regulatory system NreB/NreC involved in the control of dissimilatory nitrate/nitrite reduction in response to oxygen. NreB functions as a direct oxygen sensor histidine kinase which is autophosphorylated, in the absence of oxygen, probably at the conserved histidine residue, and transfers its phosphate group probably to a conserved aspartate residue of NreC. NreB/NreC activates the expression of the nitrate (narGHJI) and nitrite (nir) reductase operons, as well as the putative nitrate transporter gene narT.</text>
</comment>
<organism evidence="18 19">
    <name type="scientific">Deinococcus yavapaiensis KR-236</name>
    <dbReference type="NCBI Taxonomy" id="694435"/>
    <lineage>
        <taxon>Bacteria</taxon>
        <taxon>Thermotogati</taxon>
        <taxon>Deinococcota</taxon>
        <taxon>Deinococci</taxon>
        <taxon>Deinococcales</taxon>
        <taxon>Deinococcaceae</taxon>
        <taxon>Deinococcus</taxon>
    </lineage>
</organism>
<keyword evidence="16" id="KW-0472">Membrane</keyword>
<keyword evidence="12" id="KW-0902">Two-component regulatory system</keyword>
<comment type="catalytic activity">
    <reaction evidence="1">
        <text>ATP + protein L-histidine = ADP + protein N-phospho-L-histidine.</text>
        <dbReference type="EC" id="2.7.13.3"/>
    </reaction>
</comment>
<evidence type="ECO:0000259" key="17">
    <source>
        <dbReference type="PROSITE" id="PS50109"/>
    </source>
</evidence>
<evidence type="ECO:0000256" key="12">
    <source>
        <dbReference type="ARBA" id="ARBA00023012"/>
    </source>
</evidence>
<keyword evidence="8" id="KW-0808">Transferase</keyword>
<dbReference type="Gene3D" id="3.30.565.10">
    <property type="entry name" value="Histidine kinase-like ATPase, C-terminal domain"/>
    <property type="match status" value="1"/>
</dbReference>
<keyword evidence="16" id="KW-0812">Transmembrane</keyword>
<evidence type="ECO:0000256" key="3">
    <source>
        <dbReference type="ARBA" id="ARBA00004496"/>
    </source>
</evidence>
<dbReference type="EMBL" id="QJSX01000026">
    <property type="protein sequence ID" value="PYE48983.1"/>
    <property type="molecule type" value="Genomic_DNA"/>
</dbReference>
<feature type="transmembrane region" description="Helical" evidence="16">
    <location>
        <begin position="73"/>
        <end position="95"/>
    </location>
</feature>
<keyword evidence="13" id="KW-0411">Iron-sulfur</keyword>
<dbReference type="GO" id="GO:0046983">
    <property type="term" value="F:protein dimerization activity"/>
    <property type="evidence" value="ECO:0007669"/>
    <property type="project" value="InterPro"/>
</dbReference>
<dbReference type="SUPFAM" id="SSF55781">
    <property type="entry name" value="GAF domain-like"/>
    <property type="match status" value="1"/>
</dbReference>
<keyword evidence="19" id="KW-1185">Reference proteome</keyword>
<evidence type="ECO:0000256" key="15">
    <source>
        <dbReference type="ARBA" id="ARBA00030800"/>
    </source>
</evidence>
<evidence type="ECO:0000256" key="10">
    <source>
        <dbReference type="ARBA" id="ARBA00022777"/>
    </source>
</evidence>
<evidence type="ECO:0000256" key="4">
    <source>
        <dbReference type="ARBA" id="ARBA00012438"/>
    </source>
</evidence>
<evidence type="ECO:0000256" key="11">
    <source>
        <dbReference type="ARBA" id="ARBA00023004"/>
    </source>
</evidence>
<evidence type="ECO:0000256" key="14">
    <source>
        <dbReference type="ARBA" id="ARBA00024827"/>
    </source>
</evidence>
<keyword evidence="7" id="KW-0963">Cytoplasm</keyword>
<evidence type="ECO:0000313" key="19">
    <source>
        <dbReference type="Proteomes" id="UP000248326"/>
    </source>
</evidence>
<dbReference type="InterPro" id="IPR011712">
    <property type="entry name" value="Sig_transdc_His_kin_sub3_dim/P"/>
</dbReference>
<name>A0A318RZ55_9DEIO</name>
<dbReference type="EC" id="2.7.13.3" evidence="4"/>
<dbReference type="Gene3D" id="3.30.450.40">
    <property type="match status" value="1"/>
</dbReference>
<dbReference type="GO" id="GO:0005737">
    <property type="term" value="C:cytoplasm"/>
    <property type="evidence" value="ECO:0007669"/>
    <property type="project" value="UniProtKB-SubCell"/>
</dbReference>
<dbReference type="InterPro" id="IPR036890">
    <property type="entry name" value="HATPase_C_sf"/>
</dbReference>
<dbReference type="Gene3D" id="1.20.5.1930">
    <property type="match status" value="1"/>
</dbReference>